<comment type="caution">
    <text evidence="8">The sequence shown here is derived from an EMBL/GenBank/DDBJ whole genome shotgun (WGS) entry which is preliminary data.</text>
</comment>
<feature type="site" description="Lowers pKa of active site Tyr" evidence="6">
    <location>
        <position position="80"/>
    </location>
</feature>
<dbReference type="Gene3D" id="3.20.20.100">
    <property type="entry name" value="NADP-dependent oxidoreductase domain"/>
    <property type="match status" value="1"/>
</dbReference>
<protein>
    <recommendedName>
        <fullName evidence="7">NADP-dependent oxidoreductase domain-containing protein</fullName>
    </recommendedName>
</protein>
<dbReference type="PROSITE" id="PS00798">
    <property type="entry name" value="ALDOKETO_REDUCTASE_1"/>
    <property type="match status" value="1"/>
</dbReference>
<reference evidence="8" key="1">
    <citation type="journal article" date="2021" name="Open Biol.">
        <title>Shared evolutionary footprints suggest mitochondrial oxidative damage underlies multiple complex I losses in fungi.</title>
        <authorList>
            <person name="Schikora-Tamarit M.A."/>
            <person name="Marcet-Houben M."/>
            <person name="Nosek J."/>
            <person name="Gabaldon T."/>
        </authorList>
    </citation>
    <scope>NUCLEOTIDE SEQUENCE</scope>
    <source>
        <strain evidence="8">CBS6341</strain>
    </source>
</reference>
<sequence length="316" mass="35337">MVQLTNSTAEVTLNTGAKIPQLGLGTWRSTEQEAYDAVLTAIKAGYRHIDSAAIYKNEAVVGKAIKDSGIPREELFVTTKLWGTQHKDPAKALELSLKRLGLDYVDLYLIHWPVAFKAEGFTTDEQFLSIPQNEDGSRNLDWNKENPKEGWNFVKTWELVQDLPKTGKTKAVGVSNFSVNNLKELEAAGLKTPTANQVELHPLLPQNELIAYAKEKGITIEAYSPLGSQDSPLLKNETLKAIADSYEVSIAQVLINWALKRGYVVLPKSITASRIESNFKVFDLKEDDFNKVTDLIKVEGEQRFIVPDWSPFPTFE</sequence>
<dbReference type="PRINTS" id="PR00069">
    <property type="entry name" value="ALDKETRDTASE"/>
</dbReference>
<evidence type="ECO:0000313" key="8">
    <source>
        <dbReference type="EMBL" id="KAH3672333.1"/>
    </source>
</evidence>
<dbReference type="InterPro" id="IPR023210">
    <property type="entry name" value="NADP_OxRdtase_dom"/>
</dbReference>
<proteinExistence type="inferred from homology"/>
<dbReference type="InterPro" id="IPR036812">
    <property type="entry name" value="NAD(P)_OxRdtase_dom_sf"/>
</dbReference>
<reference evidence="8" key="2">
    <citation type="submission" date="2021-01" db="EMBL/GenBank/DDBJ databases">
        <authorList>
            <person name="Schikora-Tamarit M.A."/>
        </authorList>
    </citation>
    <scope>NUCLEOTIDE SEQUENCE</scope>
    <source>
        <strain evidence="8">CBS6341</strain>
    </source>
</reference>
<dbReference type="SMR" id="A0A9P8TAE1"/>
<comment type="similarity">
    <text evidence="1">Belongs to the aldo/keto reductase family.</text>
</comment>
<organism evidence="8 9">
    <name type="scientific">Wickerhamomyces mucosus</name>
    <dbReference type="NCBI Taxonomy" id="1378264"/>
    <lineage>
        <taxon>Eukaryota</taxon>
        <taxon>Fungi</taxon>
        <taxon>Dikarya</taxon>
        <taxon>Ascomycota</taxon>
        <taxon>Saccharomycotina</taxon>
        <taxon>Saccharomycetes</taxon>
        <taxon>Phaffomycetales</taxon>
        <taxon>Wickerhamomycetaceae</taxon>
        <taxon>Wickerhamomyces</taxon>
    </lineage>
</organism>
<dbReference type="EMBL" id="JAEUBF010001156">
    <property type="protein sequence ID" value="KAH3672333.1"/>
    <property type="molecule type" value="Genomic_DNA"/>
</dbReference>
<feature type="active site" description="Proton donor" evidence="4">
    <location>
        <position position="55"/>
    </location>
</feature>
<evidence type="ECO:0000256" key="1">
    <source>
        <dbReference type="ARBA" id="ARBA00007905"/>
    </source>
</evidence>
<dbReference type="PROSITE" id="PS00062">
    <property type="entry name" value="ALDOKETO_REDUCTASE_2"/>
    <property type="match status" value="1"/>
</dbReference>
<feature type="domain" description="NADP-dependent oxidoreductase" evidence="7">
    <location>
        <begin position="22"/>
        <end position="296"/>
    </location>
</feature>
<dbReference type="InterPro" id="IPR020471">
    <property type="entry name" value="AKR"/>
</dbReference>
<dbReference type="PANTHER" id="PTHR43827:SF3">
    <property type="entry name" value="NADP-DEPENDENT OXIDOREDUCTASE DOMAIN-CONTAINING PROTEIN"/>
    <property type="match status" value="1"/>
</dbReference>
<evidence type="ECO:0000313" key="9">
    <source>
        <dbReference type="Proteomes" id="UP000769528"/>
    </source>
</evidence>
<keyword evidence="2" id="KW-0521">NADP</keyword>
<name>A0A9P8TAE1_9ASCO</name>
<evidence type="ECO:0000259" key="7">
    <source>
        <dbReference type="Pfam" id="PF00248"/>
    </source>
</evidence>
<keyword evidence="3" id="KW-0560">Oxidoreductase</keyword>
<dbReference type="PANTHER" id="PTHR43827">
    <property type="entry name" value="2,5-DIKETO-D-GLUCONIC ACID REDUCTASE"/>
    <property type="match status" value="1"/>
</dbReference>
<evidence type="ECO:0000256" key="3">
    <source>
        <dbReference type="ARBA" id="ARBA00023002"/>
    </source>
</evidence>
<dbReference type="OrthoDB" id="416253at2759"/>
<evidence type="ECO:0000256" key="2">
    <source>
        <dbReference type="ARBA" id="ARBA00022857"/>
    </source>
</evidence>
<accession>A0A9P8TAE1</accession>
<dbReference type="SUPFAM" id="SSF51430">
    <property type="entry name" value="NAD(P)-linked oxidoreductase"/>
    <property type="match status" value="1"/>
</dbReference>
<evidence type="ECO:0000256" key="6">
    <source>
        <dbReference type="PIRSR" id="PIRSR000097-3"/>
    </source>
</evidence>
<dbReference type="AlphaFoldDB" id="A0A9P8TAE1"/>
<dbReference type="GO" id="GO:0016616">
    <property type="term" value="F:oxidoreductase activity, acting on the CH-OH group of donors, NAD or NADP as acceptor"/>
    <property type="evidence" value="ECO:0007669"/>
    <property type="project" value="UniProtKB-ARBA"/>
</dbReference>
<evidence type="ECO:0000256" key="4">
    <source>
        <dbReference type="PIRSR" id="PIRSR000097-1"/>
    </source>
</evidence>
<dbReference type="Pfam" id="PF00248">
    <property type="entry name" value="Aldo_ket_red"/>
    <property type="match status" value="1"/>
</dbReference>
<keyword evidence="9" id="KW-1185">Reference proteome</keyword>
<dbReference type="PROSITE" id="PS00063">
    <property type="entry name" value="ALDOKETO_REDUCTASE_3"/>
    <property type="match status" value="1"/>
</dbReference>
<dbReference type="Proteomes" id="UP000769528">
    <property type="component" value="Unassembled WGS sequence"/>
</dbReference>
<dbReference type="InterPro" id="IPR018170">
    <property type="entry name" value="Aldo/ket_reductase_CS"/>
</dbReference>
<evidence type="ECO:0000256" key="5">
    <source>
        <dbReference type="PIRSR" id="PIRSR000097-2"/>
    </source>
</evidence>
<feature type="binding site" evidence="5">
    <location>
        <position position="111"/>
    </location>
    <ligand>
        <name>substrate</name>
    </ligand>
</feature>
<dbReference type="PIRSF" id="PIRSF000097">
    <property type="entry name" value="AKR"/>
    <property type="match status" value="1"/>
</dbReference>
<gene>
    <name evidence="8" type="ORF">WICMUC_004304</name>
</gene>